<keyword evidence="1" id="KW-0479">Metal-binding</keyword>
<reference evidence="3 4" key="1">
    <citation type="submission" date="2013-09" db="EMBL/GenBank/DDBJ databases">
        <title>Genome sequencing of Phaeobacter antarcticus sp. nov. SM1211.</title>
        <authorList>
            <person name="Zhang X.-Y."/>
            <person name="Liu C."/>
            <person name="Chen X.-L."/>
            <person name="Xie B.-B."/>
            <person name="Qin Q.-L."/>
            <person name="Rong J.-C."/>
            <person name="Zhang Y.-Z."/>
        </authorList>
    </citation>
    <scope>NUCLEOTIDE SEQUENCE [LARGE SCALE GENOMIC DNA]</scope>
    <source>
        <strain evidence="3 4">SM1211</strain>
    </source>
</reference>
<dbReference type="AlphaFoldDB" id="A0A2G8R8E3"/>
<comment type="caution">
    <text evidence="3">The sequence shown here is derived from an EMBL/GenBank/DDBJ whole genome shotgun (WGS) entry which is preliminary data.</text>
</comment>
<organism evidence="3 4">
    <name type="scientific">Puniceibacterium antarcticum</name>
    <dbReference type="NCBI Taxonomy" id="1206336"/>
    <lineage>
        <taxon>Bacteria</taxon>
        <taxon>Pseudomonadati</taxon>
        <taxon>Pseudomonadota</taxon>
        <taxon>Alphaproteobacteria</taxon>
        <taxon>Rhodobacterales</taxon>
        <taxon>Paracoccaceae</taxon>
        <taxon>Puniceibacterium</taxon>
    </lineage>
</organism>
<dbReference type="CDD" id="cd02224">
    <property type="entry name" value="cupin_SPO2919-like"/>
    <property type="match status" value="1"/>
</dbReference>
<gene>
    <name evidence="3" type="ORF">P775_22985</name>
</gene>
<dbReference type="SUPFAM" id="SSF51182">
    <property type="entry name" value="RmlC-like cupins"/>
    <property type="match status" value="1"/>
</dbReference>
<evidence type="ECO:0000313" key="3">
    <source>
        <dbReference type="EMBL" id="PIL17820.1"/>
    </source>
</evidence>
<keyword evidence="4" id="KW-1185">Reference proteome</keyword>
<dbReference type="OrthoDB" id="5290459at2"/>
<dbReference type="InterPro" id="IPR014710">
    <property type="entry name" value="RmlC-like_jellyroll"/>
</dbReference>
<evidence type="ECO:0000313" key="4">
    <source>
        <dbReference type="Proteomes" id="UP000231259"/>
    </source>
</evidence>
<dbReference type="GO" id="GO:0046872">
    <property type="term" value="F:metal ion binding"/>
    <property type="evidence" value="ECO:0007669"/>
    <property type="project" value="UniProtKB-KW"/>
</dbReference>
<evidence type="ECO:0000259" key="2">
    <source>
        <dbReference type="Pfam" id="PF07883"/>
    </source>
</evidence>
<dbReference type="EMBL" id="AWWI01000154">
    <property type="protein sequence ID" value="PIL17820.1"/>
    <property type="molecule type" value="Genomic_DNA"/>
</dbReference>
<name>A0A2G8R8E3_9RHOB</name>
<dbReference type="InterPro" id="IPR011051">
    <property type="entry name" value="RmlC_Cupin_sf"/>
</dbReference>
<dbReference type="RefSeq" id="WP_099912989.1">
    <property type="nucleotide sequence ID" value="NZ_AWWI01000154.1"/>
</dbReference>
<dbReference type="Pfam" id="PF07883">
    <property type="entry name" value="Cupin_2"/>
    <property type="match status" value="1"/>
</dbReference>
<dbReference type="Gene3D" id="2.60.120.10">
    <property type="entry name" value="Jelly Rolls"/>
    <property type="match status" value="1"/>
</dbReference>
<sequence length="162" mass="17191">MPKVALGEPVTVAHTSHPVLGASLRSYAYVSLSDAGGLSQFGAHLETLDSGARSAHRHWHEAEDELIYLLSGEVVLIEEDETALAAGDVAAWPAGHPVGHCLENRTQAHATYLVVGTRSRADVVHYPDAGLSVTLTDRRHRVFRDASGTVVAEYSSPSVGAS</sequence>
<dbReference type="Proteomes" id="UP000231259">
    <property type="component" value="Unassembled WGS sequence"/>
</dbReference>
<evidence type="ECO:0000256" key="1">
    <source>
        <dbReference type="ARBA" id="ARBA00022723"/>
    </source>
</evidence>
<dbReference type="InterPro" id="IPR051610">
    <property type="entry name" value="GPI/OXD"/>
</dbReference>
<accession>A0A2G8R8E3</accession>
<dbReference type="PANTHER" id="PTHR35848">
    <property type="entry name" value="OXALATE-BINDING PROTEIN"/>
    <property type="match status" value="1"/>
</dbReference>
<dbReference type="PANTHER" id="PTHR35848:SF9">
    <property type="entry name" value="SLL1358 PROTEIN"/>
    <property type="match status" value="1"/>
</dbReference>
<feature type="domain" description="Cupin type-2" evidence="2">
    <location>
        <begin position="45"/>
        <end position="115"/>
    </location>
</feature>
<protein>
    <recommendedName>
        <fullName evidence="2">Cupin type-2 domain-containing protein</fullName>
    </recommendedName>
</protein>
<proteinExistence type="predicted"/>
<dbReference type="InterPro" id="IPR013096">
    <property type="entry name" value="Cupin_2"/>
</dbReference>